<sequence length="379" mass="43766">MIRKRILLASLLKPATDTRLFEKIGKSLAKLPELEIHVAGYLAPLPPTEEAYGITFHTIFYFPRLSAQRLLAQIKYWRLLKELKPDLVVVATHELLFTTWLYCRQHKAKLVYDVQENYFLNLTTQNIYRHGLGNILGHTIRGIEKNIAPKVDHFFLAEESYINELPFLDSRFTVLQNKYIHPHGQKLMHRIMPVVLKNKNPLRLLYSGTISKLYGVLEAVKFISELRQWVPNAELTIAGYCADASFLKELQQQISKLPYIKLVGGSELLPHRQILELEQTHHIGLLPYQPHPSTFSCIPTKLFEYQANGLVIVAQENPLWETMITDNSSGLSLNFSMPVDQHFAYTLLNQQFYLKGAPQLVLWEQEEVVLQQVIRQLLT</sequence>
<proteinExistence type="predicted"/>
<dbReference type="SUPFAM" id="SSF53756">
    <property type="entry name" value="UDP-Glycosyltransferase/glycogen phosphorylase"/>
    <property type="match status" value="1"/>
</dbReference>
<dbReference type="Proteomes" id="UP001596405">
    <property type="component" value="Unassembled WGS sequence"/>
</dbReference>
<gene>
    <name evidence="1" type="ORF">ACFQHR_19765</name>
</gene>
<evidence type="ECO:0000313" key="2">
    <source>
        <dbReference type="Proteomes" id="UP001596405"/>
    </source>
</evidence>
<protein>
    <submittedName>
        <fullName evidence="1">Glycosyltransferase</fullName>
    </submittedName>
</protein>
<dbReference type="Gene3D" id="3.40.50.2000">
    <property type="entry name" value="Glycogen Phosphorylase B"/>
    <property type="match status" value="1"/>
</dbReference>
<organism evidence="1 2">
    <name type="scientific">Rufibacter roseus</name>
    <dbReference type="NCBI Taxonomy" id="1567108"/>
    <lineage>
        <taxon>Bacteria</taxon>
        <taxon>Pseudomonadati</taxon>
        <taxon>Bacteroidota</taxon>
        <taxon>Cytophagia</taxon>
        <taxon>Cytophagales</taxon>
        <taxon>Hymenobacteraceae</taxon>
        <taxon>Rufibacter</taxon>
    </lineage>
</organism>
<dbReference type="EMBL" id="JBHSYQ010000016">
    <property type="protein sequence ID" value="MFC6999883.1"/>
    <property type="molecule type" value="Genomic_DNA"/>
</dbReference>
<reference evidence="2" key="1">
    <citation type="journal article" date="2019" name="Int. J. Syst. Evol. Microbiol.">
        <title>The Global Catalogue of Microorganisms (GCM) 10K type strain sequencing project: providing services to taxonomists for standard genome sequencing and annotation.</title>
        <authorList>
            <consortium name="The Broad Institute Genomics Platform"/>
            <consortium name="The Broad Institute Genome Sequencing Center for Infectious Disease"/>
            <person name="Wu L."/>
            <person name="Ma J."/>
        </authorList>
    </citation>
    <scope>NUCLEOTIDE SEQUENCE [LARGE SCALE GENOMIC DNA]</scope>
    <source>
        <strain evidence="2">CGMCC 4.7393</strain>
    </source>
</reference>
<name>A0ABW2DS25_9BACT</name>
<comment type="caution">
    <text evidence="1">The sequence shown here is derived from an EMBL/GenBank/DDBJ whole genome shotgun (WGS) entry which is preliminary data.</text>
</comment>
<dbReference type="RefSeq" id="WP_066622179.1">
    <property type="nucleotide sequence ID" value="NZ_JBHSYQ010000016.1"/>
</dbReference>
<evidence type="ECO:0000313" key="1">
    <source>
        <dbReference type="EMBL" id="MFC6999883.1"/>
    </source>
</evidence>
<accession>A0ABW2DS25</accession>
<keyword evidence="2" id="KW-1185">Reference proteome</keyword>